<feature type="compositionally biased region" description="Acidic residues" evidence="2">
    <location>
        <begin position="210"/>
        <end position="220"/>
    </location>
</feature>
<feature type="compositionally biased region" description="Polar residues" evidence="2">
    <location>
        <begin position="287"/>
        <end position="296"/>
    </location>
</feature>
<evidence type="ECO:0000256" key="1">
    <source>
        <dbReference type="SAM" id="Coils"/>
    </source>
</evidence>
<proteinExistence type="predicted"/>
<keyword evidence="5" id="KW-1185">Reference proteome</keyword>
<feature type="region of interest" description="Disordered" evidence="2">
    <location>
        <begin position="559"/>
        <end position="602"/>
    </location>
</feature>
<dbReference type="HOGENOM" id="CLU_002533_1_0_1"/>
<feature type="region of interest" description="Disordered" evidence="2">
    <location>
        <begin position="286"/>
        <end position="308"/>
    </location>
</feature>
<dbReference type="eggNOG" id="ENOG502QRS4">
    <property type="taxonomic scope" value="Eukaryota"/>
</dbReference>
<dbReference type="STRING" id="985895.E4ZUU9"/>
<feature type="compositionally biased region" description="Basic and acidic residues" evidence="2">
    <location>
        <begin position="1"/>
        <end position="10"/>
    </location>
</feature>
<evidence type="ECO:0000313" key="5">
    <source>
        <dbReference type="Proteomes" id="UP000002668"/>
    </source>
</evidence>
<reference evidence="5" key="1">
    <citation type="journal article" date="2011" name="Nat. Commun.">
        <title>Effector diversification within compartments of the Leptosphaeria maculans genome affected by Repeat-Induced Point mutations.</title>
        <authorList>
            <person name="Rouxel T."/>
            <person name="Grandaubert J."/>
            <person name="Hane J.K."/>
            <person name="Hoede C."/>
            <person name="van de Wouw A.P."/>
            <person name="Couloux A."/>
            <person name="Dominguez V."/>
            <person name="Anthouard V."/>
            <person name="Bally P."/>
            <person name="Bourras S."/>
            <person name="Cozijnsen A.J."/>
            <person name="Ciuffetti L.M."/>
            <person name="Degrave A."/>
            <person name="Dilmaghani A."/>
            <person name="Duret L."/>
            <person name="Fudal I."/>
            <person name="Goodwin S.B."/>
            <person name="Gout L."/>
            <person name="Glaser N."/>
            <person name="Linglin J."/>
            <person name="Kema G.H.J."/>
            <person name="Lapalu N."/>
            <person name="Lawrence C.B."/>
            <person name="May K."/>
            <person name="Meyer M."/>
            <person name="Ollivier B."/>
            <person name="Poulain J."/>
            <person name="Schoch C.L."/>
            <person name="Simon A."/>
            <person name="Spatafora J.W."/>
            <person name="Stachowiak A."/>
            <person name="Turgeon B.G."/>
            <person name="Tyler B.M."/>
            <person name="Vincent D."/>
            <person name="Weissenbach J."/>
            <person name="Amselem J."/>
            <person name="Quesneville H."/>
            <person name="Oliver R.P."/>
            <person name="Wincker P."/>
            <person name="Balesdent M.-H."/>
            <person name="Howlett B.J."/>
        </authorList>
    </citation>
    <scope>NUCLEOTIDE SEQUENCE [LARGE SCALE GENOMIC DNA]</scope>
    <source>
        <strain evidence="5">JN3 / isolate v23.1.3 / race Av1-4-5-6-7-8</strain>
    </source>
</reference>
<dbReference type="GO" id="GO:0007094">
    <property type="term" value="P:mitotic spindle assembly checkpoint signaling"/>
    <property type="evidence" value="ECO:0007669"/>
    <property type="project" value="TreeGrafter"/>
</dbReference>
<dbReference type="PANTHER" id="PTHR28260">
    <property type="entry name" value="SPINDLE POLE BODY COMPONENT SPC105"/>
    <property type="match status" value="1"/>
</dbReference>
<dbReference type="VEuPathDB" id="FungiDB:LEMA_P115930.1"/>
<feature type="region of interest" description="Disordered" evidence="2">
    <location>
        <begin position="1"/>
        <end position="241"/>
    </location>
</feature>
<accession>E4ZUU9</accession>
<dbReference type="OMA" id="WRMKLQE"/>
<dbReference type="InParanoid" id="E4ZUU9"/>
<feature type="region of interest" description="Disordered" evidence="2">
    <location>
        <begin position="645"/>
        <end position="690"/>
    </location>
</feature>
<dbReference type="OrthoDB" id="5592879at2759"/>
<feature type="region of interest" description="Disordered" evidence="2">
    <location>
        <begin position="369"/>
        <end position="400"/>
    </location>
</feature>
<protein>
    <recommendedName>
        <fullName evidence="3">Spc7 kinetochore protein domain-containing protein</fullName>
    </recommendedName>
</protein>
<dbReference type="InterPro" id="IPR040850">
    <property type="entry name" value="Knl1_RWD_C"/>
</dbReference>
<dbReference type="AlphaFoldDB" id="E4ZUU9"/>
<evidence type="ECO:0000313" key="4">
    <source>
        <dbReference type="EMBL" id="CBX95178.1"/>
    </source>
</evidence>
<feature type="coiled-coil region" evidence="1">
    <location>
        <begin position="933"/>
        <end position="974"/>
    </location>
</feature>
<feature type="compositionally biased region" description="Polar residues" evidence="2">
    <location>
        <begin position="565"/>
        <end position="588"/>
    </location>
</feature>
<dbReference type="Pfam" id="PF08317">
    <property type="entry name" value="Spc7"/>
    <property type="match status" value="1"/>
</dbReference>
<dbReference type="SMART" id="SM01315">
    <property type="entry name" value="Spc7_N"/>
    <property type="match status" value="1"/>
</dbReference>
<gene>
    <name evidence="4" type="ORF">LEMA_P115930.1</name>
</gene>
<keyword evidence="1" id="KW-0175">Coiled coil</keyword>
<feature type="domain" description="Spc7 kinetochore protein" evidence="3">
    <location>
        <begin position="712"/>
        <end position="1025"/>
    </location>
</feature>
<dbReference type="InterPro" id="IPR013253">
    <property type="entry name" value="Spc7_domain"/>
</dbReference>
<dbReference type="PANTHER" id="PTHR28260:SF1">
    <property type="entry name" value="SPINDLE POLE BODY COMPONENT SPC105"/>
    <property type="match status" value="1"/>
</dbReference>
<dbReference type="GeneID" id="13287856"/>
<feature type="compositionally biased region" description="Basic residues" evidence="2">
    <location>
        <begin position="382"/>
        <end position="393"/>
    </location>
</feature>
<dbReference type="Pfam" id="PF18210">
    <property type="entry name" value="Knl1_RWD_C"/>
    <property type="match status" value="1"/>
</dbReference>
<evidence type="ECO:0000256" key="2">
    <source>
        <dbReference type="SAM" id="MobiDB-lite"/>
    </source>
</evidence>
<feature type="compositionally biased region" description="Low complexity" evidence="2">
    <location>
        <begin position="661"/>
        <end position="681"/>
    </location>
</feature>
<sequence>MAHSEGKENIADGLMANTSFKAPATLSPKKTARKSRSKSIGPGGLGELEAPALKESAGNRRKSAFIPAVKSILSSNDEDEKKRKEARRKSLARRRVSFAPEATLHTWDVVEYMRDATSSSASSDATRRASNVSQASTPASPAPASDPAEPPSTPPEQAEEPEPQPGSSPANQRAQHQKKNRRRSSGIPPMNFNNPDDIYSSSPLSGADQESSDSEADDNATEQLIASPDAEDSSQSSARLDAALRQASTLAGTQKLDFDEDGDMTMEIADDDVTSSFKPWARKTAIAQDNQENVNPASPAATVAEDDQDMSMDITRAVGRIVAQPDSDAPSSDMDDNMSMELTMPLGSIQAMASNAPAKRRQSLKRRVSMMDTSQGSPAKRPVNRRTSLRQRRQSVEETAEEATMDFTMAIGAIKSTAQPAPGKRASTESLVEDATMDFTLAMGGIKNDTMQPADVNEDLSMEFTRIVGPGIKRLENSAVTPEQPVAAQSPISVAKTPTPRKSSRHQSPLSKVEAAPSPFRDVKATPTEHPPVVYPTLDPGTPEIVRQKDIEDIEPSPFVRRTPMNASKSQSSITTPKSAITTPNNRTPLKPPMAIPDDPVTAPILNRRRSSLSAVQFSPLNALREEPTLKSTAVLSNNIKLLSTPRKQSLMSPVKRGMTPKKSQTPQKQPTPKQKTPTPKAAAISRKSLSPQKRVVFGEQAVEEEKAEENIVDDVSEVERISLQEFLDMTKIRFMDLSTTKRRHTAAPAAFHDVEVEEKEESLDRYVVAGACTLPEYELYQHACHEMKKYISDGRHFVRTMEANVLEENPLLFSEYLTAPPDQRIIMDNQFKNLKTNARLEARGEWYTWRSTLLQDLKTGLLHTMDGFKHDESTLANQEQLLDTVLPPLAEKHKSLSTEFQQLQQRHDELNSCDREELEQTRERLVATDGEIAEKKRGLAQLQQQLAEKDSRIEAIKERKVECMEEIKAAERVREECRGWSTSEVRDLQAKVTALEQAHGWSITSASSTSITMTHLNDLELYFHPNAFATGGNTPNQSISLAYVGDSAAPRPRALTTSKRFFLQLIRAHLHCLSQSHTRISALLALIKNAWATALAVAEGIRWLEHNYITEEFILSDERMGIAANMLLPTLQTKVKVLFELTVGLGKEGVETEVSTRAEVVYGEKYGEEKMSAFLRDFCGTTVKPIEGMSAWADAMQDLSARLKKTGRKGERK</sequence>
<dbReference type="InterPro" id="IPR033338">
    <property type="entry name" value="Spc105/Spc7"/>
</dbReference>
<dbReference type="GO" id="GO:0034501">
    <property type="term" value="P:protein localization to kinetochore"/>
    <property type="evidence" value="ECO:0007669"/>
    <property type="project" value="TreeGrafter"/>
</dbReference>
<feature type="compositionally biased region" description="Basic residues" evidence="2">
    <location>
        <begin position="84"/>
        <end position="96"/>
    </location>
</feature>
<feature type="compositionally biased region" description="Low complexity" evidence="2">
    <location>
        <begin position="115"/>
        <end position="147"/>
    </location>
</feature>
<dbReference type="Pfam" id="PF15402">
    <property type="entry name" value="MELT_2"/>
    <property type="match status" value="6"/>
</dbReference>
<dbReference type="EMBL" id="FP929126">
    <property type="protein sequence ID" value="CBX95178.1"/>
    <property type="molecule type" value="Genomic_DNA"/>
</dbReference>
<dbReference type="GO" id="GO:0000776">
    <property type="term" value="C:kinetochore"/>
    <property type="evidence" value="ECO:0007669"/>
    <property type="project" value="TreeGrafter"/>
</dbReference>
<feature type="compositionally biased region" description="Polar residues" evidence="2">
    <location>
        <begin position="191"/>
        <end position="204"/>
    </location>
</feature>
<name>E4ZUU9_LEPMJ</name>
<feature type="compositionally biased region" description="Basic residues" evidence="2">
    <location>
        <begin position="175"/>
        <end position="184"/>
    </location>
</feature>
<dbReference type="Proteomes" id="UP000002668">
    <property type="component" value="Genome"/>
</dbReference>
<evidence type="ECO:0000259" key="3">
    <source>
        <dbReference type="SMART" id="SM00787"/>
    </source>
</evidence>
<dbReference type="SMART" id="SM00787">
    <property type="entry name" value="Spc7"/>
    <property type="match status" value="1"/>
</dbReference>
<dbReference type="RefSeq" id="XP_003838657.1">
    <property type="nucleotide sequence ID" value="XM_003838609.1"/>
</dbReference>
<dbReference type="GO" id="GO:1990758">
    <property type="term" value="P:mitotic sister chromatid biorientation"/>
    <property type="evidence" value="ECO:0007669"/>
    <property type="project" value="TreeGrafter"/>
</dbReference>
<organism evidence="5">
    <name type="scientific">Leptosphaeria maculans (strain JN3 / isolate v23.1.3 / race Av1-4-5-6-7-8)</name>
    <name type="common">Blackleg fungus</name>
    <name type="synonym">Phoma lingam</name>
    <dbReference type="NCBI Taxonomy" id="985895"/>
    <lineage>
        <taxon>Eukaryota</taxon>
        <taxon>Fungi</taxon>
        <taxon>Dikarya</taxon>
        <taxon>Ascomycota</taxon>
        <taxon>Pezizomycotina</taxon>
        <taxon>Dothideomycetes</taxon>
        <taxon>Pleosporomycetidae</taxon>
        <taxon>Pleosporales</taxon>
        <taxon>Pleosporineae</taxon>
        <taxon>Leptosphaeriaceae</taxon>
        <taxon>Plenodomus</taxon>
        <taxon>Plenodomus lingam/Leptosphaeria maculans species complex</taxon>
    </lineage>
</organism>
<feature type="region of interest" description="Disordered" evidence="2">
    <location>
        <begin position="476"/>
        <end position="543"/>
    </location>
</feature>